<reference evidence="2" key="1">
    <citation type="journal article" date="2020" name="Phytopathology">
        <title>Genome sequence of the chestnut blight fungus Cryphonectria parasitica EP155: A fundamental resource for an archetypical invasive plant pathogen.</title>
        <authorList>
            <person name="Crouch J.A."/>
            <person name="Dawe A."/>
            <person name="Aerts A."/>
            <person name="Barry K."/>
            <person name="Churchill A.C.L."/>
            <person name="Grimwood J."/>
            <person name="Hillman B."/>
            <person name="Milgroom M.G."/>
            <person name="Pangilinan J."/>
            <person name="Smith M."/>
            <person name="Salamov A."/>
            <person name="Schmutz J."/>
            <person name="Yadav J."/>
            <person name="Grigoriev I.V."/>
            <person name="Nuss D."/>
        </authorList>
    </citation>
    <scope>NUCLEOTIDE SEQUENCE</scope>
    <source>
        <strain evidence="2">EP155</strain>
    </source>
</reference>
<dbReference type="RefSeq" id="XP_040780714.1">
    <property type="nucleotide sequence ID" value="XM_040924980.1"/>
</dbReference>
<accession>A0A9P4YAE0</accession>
<dbReference type="Proteomes" id="UP000803844">
    <property type="component" value="Unassembled WGS sequence"/>
</dbReference>
<evidence type="ECO:0000256" key="1">
    <source>
        <dbReference type="SAM" id="MobiDB-lite"/>
    </source>
</evidence>
<dbReference type="EMBL" id="MU032344">
    <property type="protein sequence ID" value="KAF3769753.1"/>
    <property type="molecule type" value="Genomic_DNA"/>
</dbReference>
<feature type="region of interest" description="Disordered" evidence="1">
    <location>
        <begin position="46"/>
        <end position="66"/>
    </location>
</feature>
<keyword evidence="3" id="KW-1185">Reference proteome</keyword>
<sequence>MSVLQQPVKMRRKKWEDKRLEGVRNNRRVFWKDVLYSQDATSQVDRRSTVQADLEKDGGRHDDNSTAYQPTARLRLFVEQGNLRVLNPLCNEREGESYRMARDRTAATRLALGEGGELSVTLQVMYRLKIGLRLDRMYRQHRLREREGEGLLICNIPEEASTCASSGIAGKELSEPPGLFELALSAQIHYNHGTVVVSSWYRPGLFARKRGRRAKAGAKGKSQAAALQYFSQPPMPTGQAVELLLDVALRCICRGPLQQQQLKRQRRSSANHRLDGWVYLRRTGRDRVAILSTENRRGEKKISSEDSRIYKTLQHQQNR</sequence>
<proteinExistence type="predicted"/>
<organism evidence="2 3">
    <name type="scientific">Cryphonectria parasitica (strain ATCC 38755 / EP155)</name>
    <dbReference type="NCBI Taxonomy" id="660469"/>
    <lineage>
        <taxon>Eukaryota</taxon>
        <taxon>Fungi</taxon>
        <taxon>Dikarya</taxon>
        <taxon>Ascomycota</taxon>
        <taxon>Pezizomycotina</taxon>
        <taxon>Sordariomycetes</taxon>
        <taxon>Sordariomycetidae</taxon>
        <taxon>Diaporthales</taxon>
        <taxon>Cryphonectriaceae</taxon>
        <taxon>Cryphonectria-Endothia species complex</taxon>
        <taxon>Cryphonectria</taxon>
    </lineage>
</organism>
<dbReference type="AlphaFoldDB" id="A0A9P4YAE0"/>
<name>A0A9P4YAE0_CRYP1</name>
<protein>
    <submittedName>
        <fullName evidence="2">Uncharacterized protein</fullName>
    </submittedName>
</protein>
<dbReference type="GeneID" id="63842109"/>
<feature type="compositionally biased region" description="Basic and acidic residues" evidence="1">
    <location>
        <begin position="46"/>
        <end position="64"/>
    </location>
</feature>
<evidence type="ECO:0000313" key="2">
    <source>
        <dbReference type="EMBL" id="KAF3769753.1"/>
    </source>
</evidence>
<evidence type="ECO:0000313" key="3">
    <source>
        <dbReference type="Proteomes" id="UP000803844"/>
    </source>
</evidence>
<comment type="caution">
    <text evidence="2">The sequence shown here is derived from an EMBL/GenBank/DDBJ whole genome shotgun (WGS) entry which is preliminary data.</text>
</comment>
<gene>
    <name evidence="2" type="ORF">M406DRAFT_66226</name>
</gene>